<evidence type="ECO:0000313" key="9">
    <source>
        <dbReference type="Proteomes" id="UP000759131"/>
    </source>
</evidence>
<dbReference type="CDD" id="cd12395">
    <property type="entry name" value="RRM2_RBM34"/>
    <property type="match status" value="1"/>
</dbReference>
<evidence type="ECO:0000256" key="4">
    <source>
        <dbReference type="ARBA" id="ARBA00023242"/>
    </source>
</evidence>
<dbReference type="PROSITE" id="PS50102">
    <property type="entry name" value="RRM"/>
    <property type="match status" value="2"/>
</dbReference>
<feature type="compositionally biased region" description="Basic residues" evidence="6">
    <location>
        <begin position="326"/>
        <end position="337"/>
    </location>
</feature>
<proteinExistence type="inferred from homology"/>
<evidence type="ECO:0000256" key="6">
    <source>
        <dbReference type="SAM" id="MobiDB-lite"/>
    </source>
</evidence>
<dbReference type="PANTHER" id="PTHR23236">
    <property type="entry name" value="EUKARYOTIC TRANSLATION INITIATION FACTOR 4B/4H"/>
    <property type="match status" value="1"/>
</dbReference>
<feature type="domain" description="RRM" evidence="7">
    <location>
        <begin position="96"/>
        <end position="190"/>
    </location>
</feature>
<feature type="region of interest" description="Disordered" evidence="6">
    <location>
        <begin position="274"/>
        <end position="356"/>
    </location>
</feature>
<evidence type="ECO:0000259" key="7">
    <source>
        <dbReference type="PROSITE" id="PS50102"/>
    </source>
</evidence>
<comment type="subcellular location">
    <subcellularLocation>
        <location evidence="1">Nucleus</location>
        <location evidence="1">Nucleolus</location>
    </subcellularLocation>
</comment>
<dbReference type="InterPro" id="IPR035979">
    <property type="entry name" value="RBD_domain_sf"/>
</dbReference>
<dbReference type="EMBL" id="OC869360">
    <property type="protein sequence ID" value="CAD7634506.1"/>
    <property type="molecule type" value="Genomic_DNA"/>
</dbReference>
<feature type="compositionally biased region" description="Basic residues" evidence="6">
    <location>
        <begin position="281"/>
        <end position="290"/>
    </location>
</feature>
<dbReference type="InterPro" id="IPR034221">
    <property type="entry name" value="RBM34_RRM2"/>
</dbReference>
<feature type="region of interest" description="Disordered" evidence="6">
    <location>
        <begin position="59"/>
        <end position="95"/>
    </location>
</feature>
<protein>
    <recommendedName>
        <fullName evidence="7">RRM domain-containing protein</fullName>
    </recommendedName>
</protein>
<feature type="domain" description="RRM" evidence="7">
    <location>
        <begin position="198"/>
        <end position="275"/>
    </location>
</feature>
<organism evidence="8">
    <name type="scientific">Medioppia subpectinata</name>
    <dbReference type="NCBI Taxonomy" id="1979941"/>
    <lineage>
        <taxon>Eukaryota</taxon>
        <taxon>Metazoa</taxon>
        <taxon>Ecdysozoa</taxon>
        <taxon>Arthropoda</taxon>
        <taxon>Chelicerata</taxon>
        <taxon>Arachnida</taxon>
        <taxon>Acari</taxon>
        <taxon>Acariformes</taxon>
        <taxon>Sarcoptiformes</taxon>
        <taxon>Oribatida</taxon>
        <taxon>Brachypylina</taxon>
        <taxon>Oppioidea</taxon>
        <taxon>Oppiidae</taxon>
        <taxon>Medioppia</taxon>
    </lineage>
</organism>
<sequence>MAQVFKCGSIANIINANKSEDKTLKASKDKKKKKSMKKFNEIIEENNNKLIEINKIEAKDEESVESEDEFETKSGETKKQKVLRERDERNEEKNERTVFVGNLPQNITIKYLKKLFKSCGEIQSIRLRGAVPEEQKMSKKVAVITKSFNSSKDNINAYVVYKSTDDMLKAIKLNGTEIDGHHIRVDKAVKDVSHDSSRSIFVGNLPFIVKEEELYQLFGEFGDIEAVRVIRDSKTGVGKGFGFISFKSKDSVILALEKNEFKLNGRELRVIRAKNESSNKNKPKKERLKRKSNEDNSEETVPQKERQFKKNKKLNSKPEFEGIVAKKAKQKIKKKKEMKSIDIKRKQKKLSQIFSK</sequence>
<dbReference type="Proteomes" id="UP000759131">
    <property type="component" value="Unassembled WGS sequence"/>
</dbReference>
<dbReference type="InterPro" id="IPR000504">
    <property type="entry name" value="RRM_dom"/>
</dbReference>
<evidence type="ECO:0000256" key="1">
    <source>
        <dbReference type="ARBA" id="ARBA00004604"/>
    </source>
</evidence>
<dbReference type="Pfam" id="PF00076">
    <property type="entry name" value="RRM_1"/>
    <property type="match status" value="2"/>
</dbReference>
<dbReference type="Gene3D" id="3.30.70.330">
    <property type="match status" value="2"/>
</dbReference>
<dbReference type="AlphaFoldDB" id="A0A7R9L461"/>
<dbReference type="InterPro" id="IPR012677">
    <property type="entry name" value="Nucleotide-bd_a/b_plait_sf"/>
</dbReference>
<name>A0A7R9L461_9ACAR</name>
<dbReference type="SMART" id="SM00360">
    <property type="entry name" value="RRM"/>
    <property type="match status" value="2"/>
</dbReference>
<dbReference type="OrthoDB" id="442677at2759"/>
<dbReference type="GO" id="GO:0005730">
    <property type="term" value="C:nucleolus"/>
    <property type="evidence" value="ECO:0007669"/>
    <property type="project" value="UniProtKB-SubCell"/>
</dbReference>
<gene>
    <name evidence="8" type="ORF">OSB1V03_LOCUS14902</name>
</gene>
<keyword evidence="3 5" id="KW-0694">RNA-binding</keyword>
<comment type="similarity">
    <text evidence="2">Belongs to the RRM RBM34 family.</text>
</comment>
<reference evidence="8" key="1">
    <citation type="submission" date="2020-11" db="EMBL/GenBank/DDBJ databases">
        <authorList>
            <person name="Tran Van P."/>
        </authorList>
    </citation>
    <scope>NUCLEOTIDE SEQUENCE</scope>
</reference>
<dbReference type="GO" id="GO:0003723">
    <property type="term" value="F:RNA binding"/>
    <property type="evidence" value="ECO:0007669"/>
    <property type="project" value="UniProtKB-UniRule"/>
</dbReference>
<evidence type="ECO:0000256" key="5">
    <source>
        <dbReference type="PROSITE-ProRule" id="PRU00176"/>
    </source>
</evidence>
<keyword evidence="4" id="KW-0539">Nucleus</keyword>
<feature type="compositionally biased region" description="Basic and acidic residues" evidence="6">
    <location>
        <begin position="71"/>
        <end position="95"/>
    </location>
</feature>
<keyword evidence="9" id="KW-1185">Reference proteome</keyword>
<accession>A0A7R9L461</accession>
<dbReference type="SUPFAM" id="SSF54928">
    <property type="entry name" value="RNA-binding domain, RBD"/>
    <property type="match status" value="2"/>
</dbReference>
<feature type="compositionally biased region" description="Acidic residues" evidence="6">
    <location>
        <begin position="59"/>
        <end position="70"/>
    </location>
</feature>
<evidence type="ECO:0000256" key="2">
    <source>
        <dbReference type="ARBA" id="ARBA00007077"/>
    </source>
</evidence>
<evidence type="ECO:0000313" key="8">
    <source>
        <dbReference type="EMBL" id="CAD7634506.1"/>
    </source>
</evidence>
<dbReference type="PANTHER" id="PTHR23236:SF25">
    <property type="entry name" value="RNA-BINDING PROTEIN 34"/>
    <property type="match status" value="1"/>
</dbReference>
<dbReference type="CDD" id="cd12394">
    <property type="entry name" value="RRM1_RBM34"/>
    <property type="match status" value="1"/>
</dbReference>
<evidence type="ECO:0000256" key="3">
    <source>
        <dbReference type="ARBA" id="ARBA00022884"/>
    </source>
</evidence>
<dbReference type="EMBL" id="CAJPIZ010014785">
    <property type="protein sequence ID" value="CAG2114936.1"/>
    <property type="molecule type" value="Genomic_DNA"/>
</dbReference>